<dbReference type="Pfam" id="PF26514">
    <property type="entry name" value="DUF8173"/>
    <property type="match status" value="1"/>
</dbReference>
<dbReference type="EMBL" id="JBHSWX010000001">
    <property type="protein sequence ID" value="MFC6784520.1"/>
    <property type="molecule type" value="Genomic_DNA"/>
</dbReference>
<feature type="domain" description="DUF8173" evidence="2">
    <location>
        <begin position="106"/>
        <end position="275"/>
    </location>
</feature>
<dbReference type="RefSeq" id="WP_284063702.1">
    <property type="nucleotide sequence ID" value="NZ_CP126159.1"/>
</dbReference>
<dbReference type="AlphaFoldDB" id="A0ABD5TAV1"/>
<evidence type="ECO:0000259" key="2">
    <source>
        <dbReference type="Pfam" id="PF26514"/>
    </source>
</evidence>
<keyword evidence="4" id="KW-1185">Reference proteome</keyword>
<dbReference type="Proteomes" id="UP001596443">
    <property type="component" value="Unassembled WGS sequence"/>
</dbReference>
<organism evidence="3 4">
    <name type="scientific">Halobaculum halobium</name>
    <dbReference type="NCBI Taxonomy" id="3032281"/>
    <lineage>
        <taxon>Archaea</taxon>
        <taxon>Methanobacteriati</taxon>
        <taxon>Methanobacteriota</taxon>
        <taxon>Stenosarchaea group</taxon>
        <taxon>Halobacteria</taxon>
        <taxon>Halobacteriales</taxon>
        <taxon>Haloferacaceae</taxon>
        <taxon>Halobaculum</taxon>
    </lineage>
</organism>
<sequence length="290" mass="29518">MSPTEAIPLLIVVLLMLSVGGGDVQEMSVTFQGATDLDSLADVHVVAGGTTTVPADATVDGDIYVIGGSAAIEGTVDGDVTLLNGNLSVDDAATVTGSLQTYSGSAAVSSDASVGRVSQFEAPTPSSSPAQRAGGFLLQFLVLGAFGWWLVDRHPLVIENVGAAITDHALVSAVVGSLGATTLLVLFVYMAFTLVLLPLAIVGLFAEFLTILYGQAVFGYLIGTRLPIESDGVATLAGIGTLLLALELFGFVPFLGGLAQLAIAVVGFGAVVNTYFGLQRFEPITIPGGA</sequence>
<feature type="transmembrane region" description="Helical" evidence="1">
    <location>
        <begin position="133"/>
        <end position="151"/>
    </location>
</feature>
<name>A0ABD5TAV1_9EURY</name>
<keyword evidence="1" id="KW-0472">Membrane</keyword>
<keyword evidence="1" id="KW-1133">Transmembrane helix</keyword>
<gene>
    <name evidence="3" type="ORF">ACFQFD_00525</name>
</gene>
<accession>A0ABD5TAV1</accession>
<dbReference type="InterPro" id="IPR058486">
    <property type="entry name" value="DUF8173"/>
</dbReference>
<feature type="transmembrane region" description="Helical" evidence="1">
    <location>
        <begin position="171"/>
        <end position="192"/>
    </location>
</feature>
<feature type="transmembrane region" description="Helical" evidence="1">
    <location>
        <begin position="198"/>
        <end position="221"/>
    </location>
</feature>
<keyword evidence="1" id="KW-0812">Transmembrane</keyword>
<proteinExistence type="predicted"/>
<comment type="caution">
    <text evidence="3">The sequence shown here is derived from an EMBL/GenBank/DDBJ whole genome shotgun (WGS) entry which is preliminary data.</text>
</comment>
<evidence type="ECO:0000256" key="1">
    <source>
        <dbReference type="SAM" id="Phobius"/>
    </source>
</evidence>
<evidence type="ECO:0000313" key="4">
    <source>
        <dbReference type="Proteomes" id="UP001596443"/>
    </source>
</evidence>
<dbReference type="GeneID" id="81211231"/>
<reference evidence="3 4" key="1">
    <citation type="journal article" date="2019" name="Int. J. Syst. Evol. Microbiol.">
        <title>The Global Catalogue of Microorganisms (GCM) 10K type strain sequencing project: providing services to taxonomists for standard genome sequencing and annotation.</title>
        <authorList>
            <consortium name="The Broad Institute Genomics Platform"/>
            <consortium name="The Broad Institute Genome Sequencing Center for Infectious Disease"/>
            <person name="Wu L."/>
            <person name="Ma J."/>
        </authorList>
    </citation>
    <scope>NUCLEOTIDE SEQUENCE [LARGE SCALE GENOMIC DNA]</scope>
    <source>
        <strain evidence="3 4">SYNS20</strain>
    </source>
</reference>
<protein>
    <submittedName>
        <fullName evidence="3">Polymer-forming cytoskeletal protein</fullName>
    </submittedName>
</protein>
<feature type="transmembrane region" description="Helical" evidence="1">
    <location>
        <begin position="233"/>
        <end position="252"/>
    </location>
</feature>
<evidence type="ECO:0000313" key="3">
    <source>
        <dbReference type="EMBL" id="MFC6784520.1"/>
    </source>
</evidence>
<feature type="transmembrane region" description="Helical" evidence="1">
    <location>
        <begin position="258"/>
        <end position="278"/>
    </location>
</feature>